<comment type="caution">
    <text evidence="1">The sequence shown here is derived from an EMBL/GenBank/DDBJ whole genome shotgun (WGS) entry which is preliminary data.</text>
</comment>
<protein>
    <submittedName>
        <fullName evidence="1">Ctr copper transporter family-domain-containing protein</fullName>
    </submittedName>
</protein>
<sequence length="189" mass="21008">MSMDMSHGGMDHGSMDHSGTQHSSSTCKMNMVLNWDPTDVCVVFEWWHIRGPGTLAASLICIILLGIGYEYLRTITSVPVIPHTDIDDCDSDGSSTPTLIDVEMPPPIAVPSDTTKYGTLSNVRKTTFLKRYGMRLRSVLYAIQVMYSFFIMLIAMTYNGWIIIAVGVGALIGHLFFGYRTQSRTMSCH</sequence>
<evidence type="ECO:0000313" key="2">
    <source>
        <dbReference type="Proteomes" id="UP001433508"/>
    </source>
</evidence>
<evidence type="ECO:0000313" key="1">
    <source>
        <dbReference type="EMBL" id="KAK9235532.1"/>
    </source>
</evidence>
<dbReference type="Proteomes" id="UP001433508">
    <property type="component" value="Unassembled WGS sequence"/>
</dbReference>
<accession>A0ACC3SV83</accession>
<dbReference type="EMBL" id="MU971412">
    <property type="protein sequence ID" value="KAK9235532.1"/>
    <property type="molecule type" value="Genomic_DNA"/>
</dbReference>
<reference evidence="2" key="1">
    <citation type="journal article" date="2024" name="Front. Bioeng. Biotechnol.">
        <title>Genome-scale model development and genomic sequencing of the oleaginous clade Lipomyces.</title>
        <authorList>
            <person name="Czajka J.J."/>
            <person name="Han Y."/>
            <person name="Kim J."/>
            <person name="Mondo S.J."/>
            <person name="Hofstad B.A."/>
            <person name="Robles A."/>
            <person name="Haridas S."/>
            <person name="Riley R."/>
            <person name="LaButti K."/>
            <person name="Pangilinan J."/>
            <person name="Andreopoulos W."/>
            <person name="Lipzen A."/>
            <person name="Yan J."/>
            <person name="Wang M."/>
            <person name="Ng V."/>
            <person name="Grigoriev I.V."/>
            <person name="Spatafora J.W."/>
            <person name="Magnuson J.K."/>
            <person name="Baker S.E."/>
            <person name="Pomraning K.R."/>
        </authorList>
    </citation>
    <scope>NUCLEOTIDE SEQUENCE [LARGE SCALE GENOMIC DNA]</scope>
    <source>
        <strain evidence="2">CBS 7786</strain>
    </source>
</reference>
<gene>
    <name evidence="1" type="ORF">V1525DRAFT_348120</name>
</gene>
<proteinExistence type="predicted"/>
<organism evidence="1 2">
    <name type="scientific">Lipomyces kononenkoae</name>
    <name type="common">Yeast</name>
    <dbReference type="NCBI Taxonomy" id="34357"/>
    <lineage>
        <taxon>Eukaryota</taxon>
        <taxon>Fungi</taxon>
        <taxon>Dikarya</taxon>
        <taxon>Ascomycota</taxon>
        <taxon>Saccharomycotina</taxon>
        <taxon>Lipomycetes</taxon>
        <taxon>Lipomycetales</taxon>
        <taxon>Lipomycetaceae</taxon>
        <taxon>Lipomyces</taxon>
    </lineage>
</organism>
<keyword evidence="2" id="KW-1185">Reference proteome</keyword>
<name>A0ACC3SV83_LIPKO</name>